<keyword evidence="8 37" id="KW-0663">Pyridoxal phosphate</keyword>
<evidence type="ECO:0000256" key="29">
    <source>
        <dbReference type="ARBA" id="ARBA00047892"/>
    </source>
</evidence>
<evidence type="ECO:0000256" key="2">
    <source>
        <dbReference type="ARBA" id="ARBA00004173"/>
    </source>
</evidence>
<evidence type="ECO:0000256" key="4">
    <source>
        <dbReference type="ARBA" id="ARBA00011881"/>
    </source>
</evidence>
<dbReference type="Proteomes" id="UP000318571">
    <property type="component" value="Chromosome 3"/>
</dbReference>
<evidence type="ECO:0000256" key="6">
    <source>
        <dbReference type="ARBA" id="ARBA00022576"/>
    </source>
</evidence>
<evidence type="ECO:0000256" key="27">
    <source>
        <dbReference type="ARBA" id="ARBA00044257"/>
    </source>
</evidence>
<evidence type="ECO:0000256" key="21">
    <source>
        <dbReference type="ARBA" id="ARBA00043758"/>
    </source>
</evidence>
<dbReference type="EMBL" id="VCGU01000007">
    <property type="protein sequence ID" value="TRY73354.1"/>
    <property type="molecule type" value="Genomic_DNA"/>
</dbReference>
<comment type="catalytic activity">
    <reaction evidence="32">
        <text>N(omega),N(omega)-dimethyl-L-arginine + 2-oxobutanoate = 5-(3,3-dimethylguanidino)-2-oxopentanoate + (2S)-2-aminobutanoate</text>
        <dbReference type="Rhea" id="RHEA:77351"/>
        <dbReference type="ChEBI" id="CHEBI:16763"/>
        <dbReference type="ChEBI" id="CHEBI:58326"/>
        <dbReference type="ChEBI" id="CHEBI:74359"/>
        <dbReference type="ChEBI" id="CHEBI:197301"/>
    </reaction>
</comment>
<evidence type="ECO:0000256" key="26">
    <source>
        <dbReference type="ARBA" id="ARBA00044055"/>
    </source>
</evidence>
<evidence type="ECO:0000256" key="22">
    <source>
        <dbReference type="ARBA" id="ARBA00043777"/>
    </source>
</evidence>
<dbReference type="GO" id="GO:0019481">
    <property type="term" value="P:L-alanine catabolic process, by transamination"/>
    <property type="evidence" value="ECO:0007669"/>
    <property type="project" value="TreeGrafter"/>
</dbReference>
<evidence type="ECO:0000256" key="31">
    <source>
        <dbReference type="ARBA" id="ARBA00048500"/>
    </source>
</evidence>
<comment type="catalytic activity">
    <reaction evidence="29">
        <text>N(omega),N(omega)-dimethyl-L-arginine + glyoxylate = 5-(3,3-dimethylguanidino)-2-oxopentanoate + glycine</text>
        <dbReference type="Rhea" id="RHEA:77311"/>
        <dbReference type="ChEBI" id="CHEBI:36655"/>
        <dbReference type="ChEBI" id="CHEBI:57305"/>
        <dbReference type="ChEBI" id="CHEBI:58326"/>
        <dbReference type="ChEBI" id="CHEBI:197301"/>
    </reaction>
</comment>
<evidence type="ECO:0000256" key="3">
    <source>
        <dbReference type="ARBA" id="ARBA00008954"/>
    </source>
</evidence>
<evidence type="ECO:0000256" key="35">
    <source>
        <dbReference type="ARBA" id="ARBA00049480"/>
    </source>
</evidence>
<evidence type="ECO:0000313" key="39">
    <source>
        <dbReference type="Proteomes" id="UP000318571"/>
    </source>
</evidence>
<evidence type="ECO:0000313" key="38">
    <source>
        <dbReference type="EMBL" id="TRY73354.1"/>
    </source>
</evidence>
<evidence type="ECO:0000256" key="24">
    <source>
        <dbReference type="ARBA" id="ARBA00043825"/>
    </source>
</evidence>
<dbReference type="GO" id="GO:0005739">
    <property type="term" value="C:mitochondrion"/>
    <property type="evidence" value="ECO:0007669"/>
    <property type="project" value="UniProtKB-SubCell"/>
</dbReference>
<dbReference type="EC" id="2.6.1.44" evidence="5"/>
<evidence type="ECO:0000256" key="10">
    <source>
        <dbReference type="ARBA" id="ARBA00039130"/>
    </source>
</evidence>
<comment type="catalytic activity">
    <reaction evidence="21">
        <text>N(omega)-methyl-L-arginine + pyruvate = 5-(3-methylguanidino)-2-oxopentanoate + L-alanine</text>
        <dbReference type="Rhea" id="RHEA:77319"/>
        <dbReference type="ChEBI" id="CHEBI:15361"/>
        <dbReference type="ChEBI" id="CHEBI:57972"/>
        <dbReference type="ChEBI" id="CHEBI:114953"/>
        <dbReference type="ChEBI" id="CHEBI:197314"/>
    </reaction>
</comment>
<evidence type="ECO:0000256" key="36">
    <source>
        <dbReference type="ARBA" id="ARBA00058068"/>
    </source>
</evidence>
<dbReference type="PIRSF" id="PIRSF000521">
    <property type="entry name" value="Transaminase_4ab_Lys_Orn"/>
    <property type="match status" value="1"/>
</dbReference>
<comment type="catalytic activity">
    <reaction evidence="33">
        <text>N(omega)-methyl-L-arginine + glyoxylate = 5-(3-methylguanidino)-2-oxopentanoate + glycine</text>
        <dbReference type="Rhea" id="RHEA:77323"/>
        <dbReference type="ChEBI" id="CHEBI:36655"/>
        <dbReference type="ChEBI" id="CHEBI:57305"/>
        <dbReference type="ChEBI" id="CHEBI:114953"/>
        <dbReference type="ChEBI" id="CHEBI:197314"/>
    </reaction>
</comment>
<dbReference type="GO" id="GO:0008453">
    <property type="term" value="F:alanine-glyoxylate transaminase activity"/>
    <property type="evidence" value="ECO:0007669"/>
    <property type="project" value="UniProtKB-EC"/>
</dbReference>
<comment type="catalytic activity">
    <reaction evidence="31">
        <text>2-oxohexanoate + N(omega),N(omega)-dimethyl-L-arginine = L-2-aminohexanoate + 5-(3,3-dimethylguanidino)-2-oxopentanoate</text>
        <dbReference type="Rhea" id="RHEA:77363"/>
        <dbReference type="ChEBI" id="CHEBI:35177"/>
        <dbReference type="ChEBI" id="CHEBI:58326"/>
        <dbReference type="ChEBI" id="CHEBI:58455"/>
        <dbReference type="ChEBI" id="CHEBI:197301"/>
    </reaction>
</comment>
<dbReference type="EC" id="2.6.1.18" evidence="26"/>
<dbReference type="OMA" id="NMRIIED"/>
<comment type="cofactor">
    <cofactor evidence="1">
        <name>pyridoxal 5'-phosphate</name>
        <dbReference type="ChEBI" id="CHEBI:597326"/>
    </cofactor>
</comment>
<evidence type="ECO:0000256" key="30">
    <source>
        <dbReference type="ARBA" id="ARBA00048264"/>
    </source>
</evidence>
<comment type="catalytic activity">
    <reaction evidence="16">
        <text>N(omega),N(omega)-dimethyl-L-arginine + pyruvate = 5-(3,3-dimethylguanidino)-2-oxopentanoate + L-alanine</text>
        <dbReference type="Rhea" id="RHEA:77303"/>
        <dbReference type="ChEBI" id="CHEBI:15361"/>
        <dbReference type="ChEBI" id="CHEBI:57972"/>
        <dbReference type="ChEBI" id="CHEBI:58326"/>
        <dbReference type="ChEBI" id="CHEBI:197301"/>
    </reaction>
</comment>
<comment type="similarity">
    <text evidence="3 37">Belongs to the class-III pyridoxal-phosphate-dependent aminotransferase family.</text>
</comment>
<accession>A0A553P6P2</accession>
<dbReference type="PANTHER" id="PTHR45688">
    <property type="match status" value="1"/>
</dbReference>
<evidence type="ECO:0000256" key="11">
    <source>
        <dbReference type="ARBA" id="ARBA00039862"/>
    </source>
</evidence>
<keyword evidence="39" id="KW-1185">Reference proteome</keyword>
<name>A0A553P6P2_TIGCA</name>
<comment type="catalytic activity">
    <reaction evidence="30">
        <text>L-ornithine + glyoxylate = 5-amino-2-oxopentanoate + glycine</text>
        <dbReference type="Rhea" id="RHEA:77331"/>
        <dbReference type="ChEBI" id="CHEBI:36655"/>
        <dbReference type="ChEBI" id="CHEBI:46911"/>
        <dbReference type="ChEBI" id="CHEBI:57305"/>
        <dbReference type="ChEBI" id="CHEBI:58802"/>
    </reaction>
</comment>
<dbReference type="GO" id="GO:0016223">
    <property type="term" value="F:beta-alanine:pyruvate transaminase activity"/>
    <property type="evidence" value="ECO:0007669"/>
    <property type="project" value="UniProtKB-EC"/>
</dbReference>
<sequence length="328" mass="36412">MFQVWMKCPRLENQAEPALTTHFKTPAYITQGSMQWLWDHSGKRYLDLFGGIVTVSVGHCHPKVNQALKDQVDTLWHTTNIYLHPKIHEYAERLVATLPEPLTNVYFVNSGSEANDMAMYMARLYTGNFDLLSFRNSYHVPCLRQYLEQLDDVLVHSIPKGKSLVDSSPSLSKVSVEQFNTQRGHDVVPDIVTMAKGIGNGFPMAALVTTKEIADVMSQAIHFNTFGGNPMASAVGIAVLDALKEDRCQENSANVGTYFLKQLGDLRSQYKTIGDVRGKGLMIGIEMVEDKDSRKPLAGAKMMAVWEDVKNMGVLLGKGGLNGNVFPN</sequence>
<evidence type="ECO:0000256" key="32">
    <source>
        <dbReference type="ARBA" id="ARBA00048560"/>
    </source>
</evidence>
<comment type="catalytic activity">
    <reaction evidence="18">
        <text>(R)-3-amino-2-methylpropanoate + pyruvate = 2-methyl-3-oxopropanoate + L-alanine</text>
        <dbReference type="Rhea" id="RHEA:18393"/>
        <dbReference type="ChEBI" id="CHEBI:15361"/>
        <dbReference type="ChEBI" id="CHEBI:57700"/>
        <dbReference type="ChEBI" id="CHEBI:57731"/>
        <dbReference type="ChEBI" id="CHEBI:57972"/>
        <dbReference type="EC" id="2.6.1.40"/>
    </reaction>
    <physiologicalReaction direction="left-to-right" evidence="18">
        <dbReference type="Rhea" id="RHEA:18394"/>
    </physiologicalReaction>
</comment>
<evidence type="ECO:0000256" key="13">
    <source>
        <dbReference type="ARBA" id="ARBA00041845"/>
    </source>
</evidence>
<dbReference type="GO" id="GO:0047305">
    <property type="term" value="F:(R)-3-amino-2-methylpropionate-pyruvate transaminase activity"/>
    <property type="evidence" value="ECO:0007669"/>
    <property type="project" value="UniProtKB-EC"/>
</dbReference>
<evidence type="ECO:0000256" key="9">
    <source>
        <dbReference type="ARBA" id="ARBA00033660"/>
    </source>
</evidence>
<evidence type="ECO:0000256" key="18">
    <source>
        <dbReference type="ARBA" id="ARBA00043726"/>
    </source>
</evidence>
<organism evidence="38 39">
    <name type="scientific">Tigriopus californicus</name>
    <name type="common">Marine copepod</name>
    <dbReference type="NCBI Taxonomy" id="6832"/>
    <lineage>
        <taxon>Eukaryota</taxon>
        <taxon>Metazoa</taxon>
        <taxon>Ecdysozoa</taxon>
        <taxon>Arthropoda</taxon>
        <taxon>Crustacea</taxon>
        <taxon>Multicrustacea</taxon>
        <taxon>Hexanauplia</taxon>
        <taxon>Copepoda</taxon>
        <taxon>Harpacticoida</taxon>
        <taxon>Harpacticidae</taxon>
        <taxon>Tigriopus</taxon>
    </lineage>
</organism>
<evidence type="ECO:0000256" key="5">
    <source>
        <dbReference type="ARBA" id="ARBA00013049"/>
    </source>
</evidence>
<keyword evidence="6" id="KW-0032">Aminotransferase</keyword>
<dbReference type="Gene3D" id="3.40.640.10">
    <property type="entry name" value="Type I PLP-dependent aspartate aminotransferase-like (Major domain)"/>
    <property type="match status" value="2"/>
</dbReference>
<dbReference type="STRING" id="6832.A0A553P6P2"/>
<comment type="caution">
    <text evidence="38">The sequence shown here is derived from an EMBL/GenBank/DDBJ whole genome shotgun (WGS) entry which is preliminary data.</text>
</comment>
<comment type="subunit">
    <text evidence="4">Homotetramer.</text>
</comment>
<evidence type="ECO:0000256" key="12">
    <source>
        <dbReference type="ARBA" id="ARBA00041662"/>
    </source>
</evidence>
<evidence type="ECO:0000256" key="33">
    <source>
        <dbReference type="ARBA" id="ARBA00048760"/>
    </source>
</evidence>
<evidence type="ECO:0000256" key="19">
    <source>
        <dbReference type="ARBA" id="ARBA00043749"/>
    </source>
</evidence>
<dbReference type="InterPro" id="IPR015421">
    <property type="entry name" value="PyrdxlP-dep_Trfase_major"/>
</dbReference>
<comment type="catalytic activity">
    <reaction evidence="9">
        <text>glyoxylate + L-alanine = glycine + pyruvate</text>
        <dbReference type="Rhea" id="RHEA:24248"/>
        <dbReference type="ChEBI" id="CHEBI:15361"/>
        <dbReference type="ChEBI" id="CHEBI:36655"/>
        <dbReference type="ChEBI" id="CHEBI:57305"/>
        <dbReference type="ChEBI" id="CHEBI:57972"/>
        <dbReference type="EC" id="2.6.1.44"/>
    </reaction>
    <physiologicalReaction direction="left-to-right" evidence="9">
        <dbReference type="Rhea" id="RHEA:24249"/>
    </physiologicalReaction>
</comment>
<evidence type="ECO:0000256" key="37">
    <source>
        <dbReference type="RuleBase" id="RU003560"/>
    </source>
</evidence>
<comment type="catalytic activity">
    <reaction evidence="23">
        <text>N(omega),N('omega)-dimethyl-L-arginine + pyruvate = 5-(3,3'-dimethylguanidino)-2-oxopentanoate + L-alanine</text>
        <dbReference type="Rhea" id="RHEA:77307"/>
        <dbReference type="ChEBI" id="CHEBI:15361"/>
        <dbReference type="ChEBI" id="CHEBI:57972"/>
        <dbReference type="ChEBI" id="CHEBI:197308"/>
        <dbReference type="ChEBI" id="CHEBI:197310"/>
    </reaction>
</comment>
<dbReference type="GO" id="GO:0030170">
    <property type="term" value="F:pyridoxal phosphate binding"/>
    <property type="evidence" value="ECO:0007669"/>
    <property type="project" value="InterPro"/>
</dbReference>
<evidence type="ECO:0000256" key="1">
    <source>
        <dbReference type="ARBA" id="ARBA00001933"/>
    </source>
</evidence>
<comment type="catalytic activity">
    <reaction evidence="20">
        <text>2-oxobutanoate + L-alanine = (2S)-2-aminobutanoate + pyruvate</text>
        <dbReference type="Rhea" id="RHEA:77355"/>
        <dbReference type="ChEBI" id="CHEBI:15361"/>
        <dbReference type="ChEBI" id="CHEBI:16763"/>
        <dbReference type="ChEBI" id="CHEBI:57972"/>
        <dbReference type="ChEBI" id="CHEBI:74359"/>
        <dbReference type="EC" id="2.6.1.44"/>
    </reaction>
</comment>
<evidence type="ECO:0000256" key="23">
    <source>
        <dbReference type="ARBA" id="ARBA00043798"/>
    </source>
</evidence>
<dbReference type="InterPro" id="IPR015422">
    <property type="entry name" value="PyrdxlP-dep_Trfase_small"/>
</dbReference>
<dbReference type="Gene3D" id="3.90.1150.10">
    <property type="entry name" value="Aspartate Aminotransferase, domain 1"/>
    <property type="match status" value="2"/>
</dbReference>
<comment type="subcellular location">
    <subcellularLocation>
        <location evidence="2">Mitochondrion</location>
    </subcellularLocation>
</comment>
<comment type="catalytic activity">
    <reaction evidence="34">
        <text>oxaloacetate + L-alanine = L-aspartate + pyruvate</text>
        <dbReference type="Rhea" id="RHEA:77347"/>
        <dbReference type="ChEBI" id="CHEBI:15361"/>
        <dbReference type="ChEBI" id="CHEBI:16452"/>
        <dbReference type="ChEBI" id="CHEBI:29991"/>
        <dbReference type="ChEBI" id="CHEBI:57972"/>
    </reaction>
</comment>
<gene>
    <name evidence="38" type="ORF">TCAL_14635</name>
</gene>
<comment type="catalytic activity">
    <reaction evidence="24">
        <text>3-oxopropanoate + L-alanine = beta-alanine + pyruvate</text>
        <dbReference type="Rhea" id="RHEA:14077"/>
        <dbReference type="ChEBI" id="CHEBI:15361"/>
        <dbReference type="ChEBI" id="CHEBI:33190"/>
        <dbReference type="ChEBI" id="CHEBI:57966"/>
        <dbReference type="ChEBI" id="CHEBI:57972"/>
        <dbReference type="EC" id="2.6.1.18"/>
    </reaction>
    <physiologicalReaction direction="right-to-left" evidence="24">
        <dbReference type="Rhea" id="RHEA:14079"/>
    </physiologicalReaction>
</comment>
<comment type="catalytic activity">
    <reaction evidence="22">
        <text>L-ornithine + pyruvate = 5-amino-2-oxopentanoate + L-alanine</text>
        <dbReference type="Rhea" id="RHEA:77327"/>
        <dbReference type="ChEBI" id="CHEBI:15361"/>
        <dbReference type="ChEBI" id="CHEBI:46911"/>
        <dbReference type="ChEBI" id="CHEBI:57972"/>
        <dbReference type="ChEBI" id="CHEBI:58802"/>
    </reaction>
</comment>
<reference evidence="38 39" key="1">
    <citation type="journal article" date="2018" name="Nat. Ecol. Evol.">
        <title>Genomic signatures of mitonuclear coevolution across populations of Tigriopus californicus.</title>
        <authorList>
            <person name="Barreto F.S."/>
            <person name="Watson E.T."/>
            <person name="Lima T.G."/>
            <person name="Willett C.S."/>
            <person name="Edmands S."/>
            <person name="Li W."/>
            <person name="Burton R.S."/>
        </authorList>
    </citation>
    <scope>NUCLEOTIDE SEQUENCE [LARGE SCALE GENOMIC DNA]</scope>
    <source>
        <strain evidence="38 39">San Diego</strain>
    </source>
</reference>
<evidence type="ECO:0000256" key="7">
    <source>
        <dbReference type="ARBA" id="ARBA00022679"/>
    </source>
</evidence>
<evidence type="ECO:0000256" key="17">
    <source>
        <dbReference type="ARBA" id="ARBA00043679"/>
    </source>
</evidence>
<dbReference type="InterPro" id="IPR015424">
    <property type="entry name" value="PyrdxlP-dep_Trfase"/>
</dbReference>
<evidence type="ECO:0000256" key="34">
    <source>
        <dbReference type="ARBA" id="ARBA00048916"/>
    </source>
</evidence>
<comment type="catalytic activity">
    <reaction evidence="17">
        <text>(2S)-2-aminobutanoate + glyoxylate = 2-oxobutanoate + glycine</text>
        <dbReference type="Rhea" id="RHEA:77339"/>
        <dbReference type="ChEBI" id="CHEBI:16763"/>
        <dbReference type="ChEBI" id="CHEBI:36655"/>
        <dbReference type="ChEBI" id="CHEBI:57305"/>
        <dbReference type="ChEBI" id="CHEBI:74359"/>
    </reaction>
</comment>
<evidence type="ECO:0000256" key="28">
    <source>
        <dbReference type="ARBA" id="ARBA00044258"/>
    </source>
</evidence>
<evidence type="ECO:0000256" key="14">
    <source>
        <dbReference type="ARBA" id="ARBA00042611"/>
    </source>
</evidence>
<dbReference type="GO" id="GO:0009436">
    <property type="term" value="P:glyoxylate catabolic process"/>
    <property type="evidence" value="ECO:0007669"/>
    <property type="project" value="TreeGrafter"/>
</dbReference>
<dbReference type="AlphaFoldDB" id="A0A553P6P2"/>
<dbReference type="PANTHER" id="PTHR45688:SF3">
    <property type="entry name" value="ALANINE--GLYOXYLATE AMINOTRANSFERASE 2, MITOCHONDRIAL"/>
    <property type="match status" value="1"/>
</dbReference>
<comment type="function">
    <text evidence="36">Multifunctional aminotransferase with a broad substrate specificity. Catalyzes the conversion of glyoxylate to glycine using alanine as the amino donor. Catalyzes metabolism of not L- but the D-isomer of D-beta-aminoisobutyric acid to generate 2-methyl-3-oxopropanoate and alanine. Catalyzes the transfer of the amino group from beta-alanine to pyruvate to yield L-alanine and 3-oxopropanoate. Can metabolize NG-monomethyl-L-arginine (NMMA), asymmetric NG,NG-dimethyl-L-arginine (ADMA) and symmetric NG,N'G-dimethyl-L-arginine (SDMA). ADMA is a potent inhibitor of nitric-oxide (NO) synthase, and this activity provides mechanism through which the kidney regulates blood pressure.</text>
</comment>
<evidence type="ECO:0000256" key="15">
    <source>
        <dbReference type="ARBA" id="ARBA00042669"/>
    </source>
</evidence>
<dbReference type="CDD" id="cd00610">
    <property type="entry name" value="OAT_like"/>
    <property type="match status" value="1"/>
</dbReference>
<comment type="catalytic activity">
    <reaction evidence="25">
        <text>2-oxopentanoate + N(omega),N(omega)-dimethyl-L-arginine = 5-(3,3-dimethylguanidino)-2-oxopentanoate + L-2-aminopentanoate</text>
        <dbReference type="Rhea" id="RHEA:77359"/>
        <dbReference type="ChEBI" id="CHEBI:28644"/>
        <dbReference type="ChEBI" id="CHEBI:58326"/>
        <dbReference type="ChEBI" id="CHEBI:58441"/>
        <dbReference type="ChEBI" id="CHEBI:197301"/>
    </reaction>
</comment>
<dbReference type="InterPro" id="IPR005814">
    <property type="entry name" value="Aminotrans_3"/>
</dbReference>
<evidence type="ECO:0000256" key="20">
    <source>
        <dbReference type="ARBA" id="ARBA00043751"/>
    </source>
</evidence>
<proteinExistence type="inferred from homology"/>
<protein>
    <recommendedName>
        <fullName evidence="11">Alanine--glyoxylate aminotransferase 2, mitochondrial</fullName>
        <ecNumber evidence="26">2.6.1.18</ecNumber>
        <ecNumber evidence="10">2.6.1.40</ecNumber>
        <ecNumber evidence="5">2.6.1.44</ecNumber>
    </recommendedName>
    <alternativeName>
        <fullName evidence="12">(R)-3-amino-2-methylpropionate--pyruvate transaminase</fullName>
    </alternativeName>
    <alternativeName>
        <fullName evidence="14">Beta-ALAAT II</fullName>
    </alternativeName>
    <alternativeName>
        <fullName evidence="15">Beta-alanine-pyruvate aminotransferase</fullName>
    </alternativeName>
    <alternativeName>
        <fullName evidence="28">D-3-aminoisobutyrate-pyruvate aminotransferase</fullName>
    </alternativeName>
    <alternativeName>
        <fullName evidence="13">D-AIBAT</fullName>
    </alternativeName>
    <alternativeName>
        <fullName evidence="27">D-beta-aminoisobutyrate-pyruvate aminotransferase</fullName>
    </alternativeName>
</protein>
<evidence type="ECO:0000256" key="16">
    <source>
        <dbReference type="ARBA" id="ARBA00043669"/>
    </source>
</evidence>
<keyword evidence="7" id="KW-0808">Transferase</keyword>
<evidence type="ECO:0000256" key="25">
    <source>
        <dbReference type="ARBA" id="ARBA00043826"/>
    </source>
</evidence>
<comment type="catalytic activity">
    <reaction evidence="19">
        <text>N(omega),N(omega)-dimethyl-L-arginine + oxaloacetate = 5-(3,3-dimethylguanidino)-2-oxopentanoate + L-aspartate</text>
        <dbReference type="Rhea" id="RHEA:77343"/>
        <dbReference type="ChEBI" id="CHEBI:16452"/>
        <dbReference type="ChEBI" id="CHEBI:29991"/>
        <dbReference type="ChEBI" id="CHEBI:58326"/>
        <dbReference type="ChEBI" id="CHEBI:197301"/>
    </reaction>
</comment>
<dbReference type="Pfam" id="PF00202">
    <property type="entry name" value="Aminotran_3"/>
    <property type="match status" value="2"/>
</dbReference>
<comment type="catalytic activity">
    <reaction evidence="35">
        <text>N(omega),N('omega)-dimethyl-L-arginine + glyoxylate = 5-(3,3'-dimethylguanidino)-2-oxopentanoate + glycine</text>
        <dbReference type="Rhea" id="RHEA:77315"/>
        <dbReference type="ChEBI" id="CHEBI:36655"/>
        <dbReference type="ChEBI" id="CHEBI:57305"/>
        <dbReference type="ChEBI" id="CHEBI:197308"/>
        <dbReference type="ChEBI" id="CHEBI:197310"/>
    </reaction>
</comment>
<dbReference type="SUPFAM" id="SSF53383">
    <property type="entry name" value="PLP-dependent transferases"/>
    <property type="match status" value="1"/>
</dbReference>
<dbReference type="EC" id="2.6.1.40" evidence="10"/>
<evidence type="ECO:0000256" key="8">
    <source>
        <dbReference type="ARBA" id="ARBA00022898"/>
    </source>
</evidence>